<accession>A0AAW0R9X7</accession>
<comment type="caution">
    <text evidence="4">The sequence shown here is derived from an EMBL/GenBank/DDBJ whole genome shotgun (WGS) entry which is preliminary data.</text>
</comment>
<sequence length="317" mass="35067">MLVSENPLNPLLGRFLTPATEAEEITFHQLLGRHRLAPSLLFRFANGHAYPFVEGEVCTVSTLAEAHVQRGVAAELARWHTVLPTGPGGGTASAMLRQEHNVWATAKRWLDAAPGGLKGKEALRRDFDYLVQRVLKSSGQAPQDLVLGHGDLLCANVILPRAATEDRTDGRAEVRFIDYEHACYCPRAFDLANHFSEWAGFDCDYSRLPTRSTRREFLHEYLATCHQLRGGTATVAPGDELEQLEAEVNKYRGFPGFYWGLCALIQAHSTTGAIGFDYAGYAETRLAEFDAWKAEDDGSRSGAGLEMPSREARWAMA</sequence>
<comment type="pathway">
    <text evidence="1">Phospholipid metabolism; phosphatidylethanolamine biosynthesis; phosphatidylethanolamine from ethanolamine: step 1/3.</text>
</comment>
<dbReference type="GO" id="GO:0006646">
    <property type="term" value="P:phosphatidylethanolamine biosynthetic process"/>
    <property type="evidence" value="ECO:0007669"/>
    <property type="project" value="TreeGrafter"/>
</dbReference>
<dbReference type="EMBL" id="JAQQWP010000002">
    <property type="protein sequence ID" value="KAK8130609.1"/>
    <property type="molecule type" value="Genomic_DNA"/>
</dbReference>
<organism evidence="4 5">
    <name type="scientific">Apiospora kogelbergensis</name>
    <dbReference type="NCBI Taxonomy" id="1337665"/>
    <lineage>
        <taxon>Eukaryota</taxon>
        <taxon>Fungi</taxon>
        <taxon>Dikarya</taxon>
        <taxon>Ascomycota</taxon>
        <taxon>Pezizomycotina</taxon>
        <taxon>Sordariomycetes</taxon>
        <taxon>Xylariomycetidae</taxon>
        <taxon>Amphisphaeriales</taxon>
        <taxon>Apiosporaceae</taxon>
        <taxon>Apiospora</taxon>
    </lineage>
</organism>
<dbReference type="AlphaFoldDB" id="A0AAW0R9X7"/>
<dbReference type="EC" id="2.7.1.82" evidence="3"/>
<evidence type="ECO:0000256" key="2">
    <source>
        <dbReference type="ARBA" id="ARBA00038211"/>
    </source>
</evidence>
<protein>
    <recommendedName>
        <fullName evidence="3">ethanolamine kinase</fullName>
        <ecNumber evidence="3">2.7.1.82</ecNumber>
    </recommendedName>
</protein>
<dbReference type="PANTHER" id="PTHR22603">
    <property type="entry name" value="CHOLINE/ETHANOALAMINE KINASE"/>
    <property type="match status" value="1"/>
</dbReference>
<evidence type="ECO:0000256" key="3">
    <source>
        <dbReference type="ARBA" id="ARBA00038874"/>
    </source>
</evidence>
<dbReference type="SUPFAM" id="SSF56112">
    <property type="entry name" value="Protein kinase-like (PK-like)"/>
    <property type="match status" value="1"/>
</dbReference>
<gene>
    <name evidence="4" type="ORF">PG999_002989</name>
</gene>
<evidence type="ECO:0000313" key="4">
    <source>
        <dbReference type="EMBL" id="KAK8130609.1"/>
    </source>
</evidence>
<dbReference type="Gene3D" id="3.90.1200.10">
    <property type="match status" value="1"/>
</dbReference>
<comment type="similarity">
    <text evidence="2">Belongs to the choline/ethanolamine kinase family.</text>
</comment>
<evidence type="ECO:0000313" key="5">
    <source>
        <dbReference type="Proteomes" id="UP001392437"/>
    </source>
</evidence>
<proteinExistence type="inferred from homology"/>
<keyword evidence="5" id="KW-1185">Reference proteome</keyword>
<dbReference type="InterPro" id="IPR011009">
    <property type="entry name" value="Kinase-like_dom_sf"/>
</dbReference>
<evidence type="ECO:0000256" key="1">
    <source>
        <dbReference type="ARBA" id="ARBA00037883"/>
    </source>
</evidence>
<dbReference type="Proteomes" id="UP001392437">
    <property type="component" value="Unassembled WGS sequence"/>
</dbReference>
<dbReference type="GO" id="GO:0004305">
    <property type="term" value="F:ethanolamine kinase activity"/>
    <property type="evidence" value="ECO:0007669"/>
    <property type="project" value="UniProtKB-EC"/>
</dbReference>
<dbReference type="CDD" id="cd05157">
    <property type="entry name" value="ETNK_euk"/>
    <property type="match status" value="1"/>
</dbReference>
<reference evidence="4 5" key="1">
    <citation type="submission" date="2023-01" db="EMBL/GenBank/DDBJ databases">
        <title>Analysis of 21 Apiospora genomes using comparative genomics revels a genus with tremendous synthesis potential of carbohydrate active enzymes and secondary metabolites.</title>
        <authorList>
            <person name="Sorensen T."/>
        </authorList>
    </citation>
    <scope>NUCLEOTIDE SEQUENCE [LARGE SCALE GENOMIC DNA]</scope>
    <source>
        <strain evidence="4 5">CBS 117206</strain>
    </source>
</reference>
<name>A0AAW0R9X7_9PEZI</name>
<dbReference type="PANTHER" id="PTHR22603:SF66">
    <property type="entry name" value="ETHANOLAMINE KINASE"/>
    <property type="match status" value="1"/>
</dbReference>
<dbReference type="GO" id="GO:0005737">
    <property type="term" value="C:cytoplasm"/>
    <property type="evidence" value="ECO:0007669"/>
    <property type="project" value="TreeGrafter"/>
</dbReference>
<dbReference type="Pfam" id="PF01633">
    <property type="entry name" value="Choline_kinase"/>
    <property type="match status" value="1"/>
</dbReference>